<dbReference type="RefSeq" id="WP_011522394.1">
    <property type="nucleotide sequence ID" value="NC_008009.1"/>
</dbReference>
<proteinExistence type="predicted"/>
<dbReference type="CDD" id="cd00082">
    <property type="entry name" value="HisKA"/>
    <property type="match status" value="1"/>
</dbReference>
<dbReference type="eggNOG" id="COG4191">
    <property type="taxonomic scope" value="Bacteria"/>
</dbReference>
<evidence type="ECO:0000256" key="9">
    <source>
        <dbReference type="SAM" id="Phobius"/>
    </source>
</evidence>
<dbReference type="KEGG" id="aba:Acid345_1590"/>
<dbReference type="SUPFAM" id="SSF55874">
    <property type="entry name" value="ATPase domain of HSP90 chaperone/DNA topoisomerase II/histidine kinase"/>
    <property type="match status" value="1"/>
</dbReference>
<evidence type="ECO:0000256" key="6">
    <source>
        <dbReference type="ARBA" id="ARBA00022777"/>
    </source>
</evidence>
<dbReference type="EnsemblBacteria" id="ABF40592">
    <property type="protein sequence ID" value="ABF40592"/>
    <property type="gene ID" value="Acid345_1590"/>
</dbReference>
<dbReference type="Gene3D" id="3.30.450.20">
    <property type="entry name" value="PAS domain"/>
    <property type="match status" value="1"/>
</dbReference>
<name>Q1IRA8_KORVE</name>
<dbReference type="EC" id="2.7.13.3" evidence="2"/>
<dbReference type="InterPro" id="IPR003594">
    <property type="entry name" value="HATPase_dom"/>
</dbReference>
<dbReference type="InterPro" id="IPR005467">
    <property type="entry name" value="His_kinase_dom"/>
</dbReference>
<dbReference type="InterPro" id="IPR003661">
    <property type="entry name" value="HisK_dim/P_dom"/>
</dbReference>
<keyword evidence="6 12" id="KW-0418">Kinase</keyword>
<evidence type="ECO:0000313" key="12">
    <source>
        <dbReference type="EMBL" id="ABF40592.1"/>
    </source>
</evidence>
<dbReference type="PANTHER" id="PTHR43065">
    <property type="entry name" value="SENSOR HISTIDINE KINASE"/>
    <property type="match status" value="1"/>
</dbReference>
<evidence type="ECO:0000256" key="2">
    <source>
        <dbReference type="ARBA" id="ARBA00012438"/>
    </source>
</evidence>
<keyword evidence="8" id="KW-0902">Two-component regulatory system</keyword>
<sequence length="447" mass="48444">MNLVANPTFFKFFMMLLGSVVIIAVGALAFRYLKQMMLQDVDMSSRPAGRESSGFAFHTYQGVISRLKEQEQELKSLREAASSRASASESLSVAVLTNLGSGVVVFNPAGIVQQANPAAREILGYASPTGLHTRDLMKGVHAVRTETGQTAVEVSSFLRAITDAPQHNQTTRFEVDYRTPGGVEKVLAITVSPIRSSVGAFLGSTCLITDRTQISSLARQMRVRENLASLGEMSAGIAHEFKNSLATISGYAQMLKGEPDETVSEFATRIQGTTENLTSVVTDFLNFARPQQLKREPIELRPVLEDCARETKVTLEFQNFPDRLVVNGDRTALRQVFSNLLRNAAEAARNNTPVRVTVRASATDTSVELSLHDNGTGIPEEALKNIFIPFFTTKPQGTGLGLALVHRIVTEHGGSIRAGNDLEGAVFTLSLPLQKPAAEKPATANPK</sequence>
<dbReference type="EMBL" id="CP000360">
    <property type="protein sequence ID" value="ABF40592.1"/>
    <property type="molecule type" value="Genomic_DNA"/>
</dbReference>
<evidence type="ECO:0000256" key="4">
    <source>
        <dbReference type="ARBA" id="ARBA00022679"/>
    </source>
</evidence>
<dbReference type="Proteomes" id="UP000002432">
    <property type="component" value="Chromosome"/>
</dbReference>
<evidence type="ECO:0000256" key="8">
    <source>
        <dbReference type="ARBA" id="ARBA00023012"/>
    </source>
</evidence>
<comment type="catalytic activity">
    <reaction evidence="1">
        <text>ATP + protein L-histidine = ADP + protein N-phospho-L-histidine.</text>
        <dbReference type="EC" id="2.7.13.3"/>
    </reaction>
</comment>
<dbReference type="PROSITE" id="PS50109">
    <property type="entry name" value="HIS_KIN"/>
    <property type="match status" value="1"/>
</dbReference>
<dbReference type="SMART" id="SM00387">
    <property type="entry name" value="HATPase_c"/>
    <property type="match status" value="1"/>
</dbReference>
<dbReference type="GO" id="GO:0005524">
    <property type="term" value="F:ATP binding"/>
    <property type="evidence" value="ECO:0007669"/>
    <property type="project" value="UniProtKB-KW"/>
</dbReference>
<keyword evidence="4 12" id="KW-0808">Transferase</keyword>
<gene>
    <name evidence="12" type="ordered locus">Acid345_1590</name>
</gene>
<dbReference type="SUPFAM" id="SSF55785">
    <property type="entry name" value="PYP-like sensor domain (PAS domain)"/>
    <property type="match status" value="1"/>
</dbReference>
<dbReference type="STRING" id="204669.Acid345_1590"/>
<dbReference type="InterPro" id="IPR000014">
    <property type="entry name" value="PAS"/>
</dbReference>
<dbReference type="AlphaFoldDB" id="Q1IRA8"/>
<evidence type="ECO:0000313" key="13">
    <source>
        <dbReference type="Proteomes" id="UP000002432"/>
    </source>
</evidence>
<feature type="transmembrane region" description="Helical" evidence="9">
    <location>
        <begin position="12"/>
        <end position="33"/>
    </location>
</feature>
<organism evidence="12 13">
    <name type="scientific">Koribacter versatilis (strain Ellin345)</name>
    <dbReference type="NCBI Taxonomy" id="204669"/>
    <lineage>
        <taxon>Bacteria</taxon>
        <taxon>Pseudomonadati</taxon>
        <taxon>Acidobacteriota</taxon>
        <taxon>Terriglobia</taxon>
        <taxon>Terriglobales</taxon>
        <taxon>Candidatus Korobacteraceae</taxon>
        <taxon>Candidatus Korobacter</taxon>
    </lineage>
</organism>
<keyword evidence="9" id="KW-1133">Transmembrane helix</keyword>
<dbReference type="Gene3D" id="1.10.287.130">
    <property type="match status" value="1"/>
</dbReference>
<keyword evidence="3" id="KW-0597">Phosphoprotein</keyword>
<dbReference type="Gene3D" id="3.30.565.10">
    <property type="entry name" value="Histidine kinase-like ATPase, C-terminal domain"/>
    <property type="match status" value="1"/>
</dbReference>
<feature type="domain" description="PAS" evidence="11">
    <location>
        <begin position="88"/>
        <end position="125"/>
    </location>
</feature>
<accession>Q1IRA8</accession>
<dbReference type="SMART" id="SM00388">
    <property type="entry name" value="HisKA"/>
    <property type="match status" value="1"/>
</dbReference>
<keyword evidence="9" id="KW-0812">Transmembrane</keyword>
<dbReference type="PROSITE" id="PS50112">
    <property type="entry name" value="PAS"/>
    <property type="match status" value="1"/>
</dbReference>
<dbReference type="Pfam" id="PF02518">
    <property type="entry name" value="HATPase_c"/>
    <property type="match status" value="1"/>
</dbReference>
<keyword evidence="9" id="KW-0472">Membrane</keyword>
<evidence type="ECO:0000259" key="11">
    <source>
        <dbReference type="PROSITE" id="PS50112"/>
    </source>
</evidence>
<evidence type="ECO:0000259" key="10">
    <source>
        <dbReference type="PROSITE" id="PS50109"/>
    </source>
</evidence>
<dbReference type="SUPFAM" id="SSF47384">
    <property type="entry name" value="Homodimeric domain of signal transducing histidine kinase"/>
    <property type="match status" value="1"/>
</dbReference>
<evidence type="ECO:0000256" key="7">
    <source>
        <dbReference type="ARBA" id="ARBA00022840"/>
    </source>
</evidence>
<keyword evidence="5" id="KW-0547">Nucleotide-binding</keyword>
<dbReference type="InterPro" id="IPR004358">
    <property type="entry name" value="Sig_transdc_His_kin-like_C"/>
</dbReference>
<dbReference type="HOGENOM" id="CLU_000445_114_39_0"/>
<dbReference type="InterPro" id="IPR036890">
    <property type="entry name" value="HATPase_C_sf"/>
</dbReference>
<evidence type="ECO:0000256" key="1">
    <source>
        <dbReference type="ARBA" id="ARBA00000085"/>
    </source>
</evidence>
<dbReference type="Pfam" id="PF00512">
    <property type="entry name" value="HisKA"/>
    <property type="match status" value="1"/>
</dbReference>
<dbReference type="InterPro" id="IPR036097">
    <property type="entry name" value="HisK_dim/P_sf"/>
</dbReference>
<dbReference type="NCBIfam" id="TIGR00229">
    <property type="entry name" value="sensory_box"/>
    <property type="match status" value="1"/>
</dbReference>
<feature type="domain" description="Histidine kinase" evidence="10">
    <location>
        <begin position="236"/>
        <end position="435"/>
    </location>
</feature>
<dbReference type="OrthoDB" id="9776727at2"/>
<keyword evidence="7" id="KW-0067">ATP-binding</keyword>
<dbReference type="PANTHER" id="PTHR43065:SF10">
    <property type="entry name" value="PEROXIDE STRESS-ACTIVATED HISTIDINE KINASE MAK3"/>
    <property type="match status" value="1"/>
</dbReference>
<dbReference type="PRINTS" id="PR00344">
    <property type="entry name" value="BCTRLSENSOR"/>
</dbReference>
<reference evidence="12 13" key="1">
    <citation type="journal article" date="2009" name="Appl. Environ. Microbiol.">
        <title>Three genomes from the phylum Acidobacteria provide insight into the lifestyles of these microorganisms in soils.</title>
        <authorList>
            <person name="Ward N.L."/>
            <person name="Challacombe J.F."/>
            <person name="Janssen P.H."/>
            <person name="Henrissat B."/>
            <person name="Coutinho P.M."/>
            <person name="Wu M."/>
            <person name="Xie G."/>
            <person name="Haft D.H."/>
            <person name="Sait M."/>
            <person name="Badger J."/>
            <person name="Barabote R.D."/>
            <person name="Bradley B."/>
            <person name="Brettin T.S."/>
            <person name="Brinkac L.M."/>
            <person name="Bruce D."/>
            <person name="Creasy T."/>
            <person name="Daugherty S.C."/>
            <person name="Davidsen T.M."/>
            <person name="DeBoy R.T."/>
            <person name="Detter J.C."/>
            <person name="Dodson R.J."/>
            <person name="Durkin A.S."/>
            <person name="Ganapathy A."/>
            <person name="Gwinn-Giglio M."/>
            <person name="Han C.S."/>
            <person name="Khouri H."/>
            <person name="Kiss H."/>
            <person name="Kothari S.P."/>
            <person name="Madupu R."/>
            <person name="Nelson K.E."/>
            <person name="Nelson W.C."/>
            <person name="Paulsen I."/>
            <person name="Penn K."/>
            <person name="Ren Q."/>
            <person name="Rosovitz M.J."/>
            <person name="Selengut J.D."/>
            <person name="Shrivastava S."/>
            <person name="Sullivan S.A."/>
            <person name="Tapia R."/>
            <person name="Thompson L.S."/>
            <person name="Watkins K.L."/>
            <person name="Yang Q."/>
            <person name="Yu C."/>
            <person name="Zafar N."/>
            <person name="Zhou L."/>
            <person name="Kuske C.R."/>
        </authorList>
    </citation>
    <scope>NUCLEOTIDE SEQUENCE [LARGE SCALE GENOMIC DNA]</scope>
    <source>
        <strain evidence="12 13">Ellin345</strain>
    </source>
</reference>
<dbReference type="CDD" id="cd00130">
    <property type="entry name" value="PAS"/>
    <property type="match status" value="1"/>
</dbReference>
<dbReference type="InterPro" id="IPR035965">
    <property type="entry name" value="PAS-like_dom_sf"/>
</dbReference>
<evidence type="ECO:0000256" key="5">
    <source>
        <dbReference type="ARBA" id="ARBA00022741"/>
    </source>
</evidence>
<keyword evidence="13" id="KW-1185">Reference proteome</keyword>
<protein>
    <recommendedName>
        <fullName evidence="2">histidine kinase</fullName>
        <ecNumber evidence="2">2.7.13.3</ecNumber>
    </recommendedName>
</protein>
<evidence type="ECO:0000256" key="3">
    <source>
        <dbReference type="ARBA" id="ARBA00022553"/>
    </source>
</evidence>
<dbReference type="GO" id="GO:0000155">
    <property type="term" value="F:phosphorelay sensor kinase activity"/>
    <property type="evidence" value="ECO:0007669"/>
    <property type="project" value="InterPro"/>
</dbReference>
<dbReference type="Pfam" id="PF13426">
    <property type="entry name" value="PAS_9"/>
    <property type="match status" value="1"/>
</dbReference>